<evidence type="ECO:0000313" key="4">
    <source>
        <dbReference type="Proteomes" id="UP000016933"/>
    </source>
</evidence>
<accession>N1PUU9</accession>
<feature type="region of interest" description="Disordered" evidence="1">
    <location>
        <begin position="1"/>
        <end position="55"/>
    </location>
</feature>
<dbReference type="GO" id="GO:0000981">
    <property type="term" value="F:DNA-binding transcription factor activity, RNA polymerase II-specific"/>
    <property type="evidence" value="ECO:0007669"/>
    <property type="project" value="UniProtKB-ARBA"/>
</dbReference>
<dbReference type="OrthoDB" id="5562739at2759"/>
<dbReference type="PANTHER" id="PTHR43828:SF5">
    <property type="entry name" value="TRANSCRIPTIONAL REPRESSOR XBP1"/>
    <property type="match status" value="1"/>
</dbReference>
<dbReference type="GO" id="GO:0033309">
    <property type="term" value="C:SBF transcription complex"/>
    <property type="evidence" value="ECO:0007669"/>
    <property type="project" value="TreeGrafter"/>
</dbReference>
<dbReference type="InterPro" id="IPR003163">
    <property type="entry name" value="Tscrpt_reg_HTH_APSES-type"/>
</dbReference>
<feature type="region of interest" description="Disordered" evidence="1">
    <location>
        <begin position="391"/>
        <end position="494"/>
    </location>
</feature>
<dbReference type="SUPFAM" id="SSF54616">
    <property type="entry name" value="DNA-binding domain of Mlu1-box binding protein MBP1"/>
    <property type="match status" value="1"/>
</dbReference>
<keyword evidence="4" id="KW-1185">Reference proteome</keyword>
<feature type="region of interest" description="Disordered" evidence="1">
    <location>
        <begin position="510"/>
        <end position="531"/>
    </location>
</feature>
<evidence type="ECO:0000259" key="2">
    <source>
        <dbReference type="PROSITE" id="PS51299"/>
    </source>
</evidence>
<dbReference type="Proteomes" id="UP000016933">
    <property type="component" value="Unassembled WGS sequence"/>
</dbReference>
<evidence type="ECO:0000313" key="3">
    <source>
        <dbReference type="EMBL" id="EME46120.1"/>
    </source>
</evidence>
<dbReference type="AlphaFoldDB" id="N1PUU9"/>
<organism evidence="3 4">
    <name type="scientific">Dothistroma septosporum (strain NZE10 / CBS 128990)</name>
    <name type="common">Red band needle blight fungus</name>
    <name type="synonym">Mycosphaerella pini</name>
    <dbReference type="NCBI Taxonomy" id="675120"/>
    <lineage>
        <taxon>Eukaryota</taxon>
        <taxon>Fungi</taxon>
        <taxon>Dikarya</taxon>
        <taxon>Ascomycota</taxon>
        <taxon>Pezizomycotina</taxon>
        <taxon>Dothideomycetes</taxon>
        <taxon>Dothideomycetidae</taxon>
        <taxon>Mycosphaerellales</taxon>
        <taxon>Mycosphaerellaceae</taxon>
        <taxon>Dothistroma</taxon>
    </lineage>
</organism>
<dbReference type="HOGENOM" id="CLU_027582_1_0_1"/>
<dbReference type="Gene3D" id="3.10.260.10">
    <property type="entry name" value="Transcription regulator HTH, APSES-type DNA-binding domain"/>
    <property type="match status" value="1"/>
</dbReference>
<reference evidence="4" key="1">
    <citation type="journal article" date="2012" name="PLoS Genet.">
        <title>The genomes of the fungal plant pathogens Cladosporium fulvum and Dothistroma septosporum reveal adaptation to different hosts and lifestyles but also signatures of common ancestry.</title>
        <authorList>
            <person name="de Wit P.J.G.M."/>
            <person name="van der Burgt A."/>
            <person name="Oekmen B."/>
            <person name="Stergiopoulos I."/>
            <person name="Abd-Elsalam K.A."/>
            <person name="Aerts A.L."/>
            <person name="Bahkali A.H."/>
            <person name="Beenen H.G."/>
            <person name="Chettri P."/>
            <person name="Cox M.P."/>
            <person name="Datema E."/>
            <person name="de Vries R.P."/>
            <person name="Dhillon B."/>
            <person name="Ganley A.R."/>
            <person name="Griffiths S.A."/>
            <person name="Guo Y."/>
            <person name="Hamelin R.C."/>
            <person name="Henrissat B."/>
            <person name="Kabir M.S."/>
            <person name="Jashni M.K."/>
            <person name="Kema G."/>
            <person name="Klaubauf S."/>
            <person name="Lapidus A."/>
            <person name="Levasseur A."/>
            <person name="Lindquist E."/>
            <person name="Mehrabi R."/>
            <person name="Ohm R.A."/>
            <person name="Owen T.J."/>
            <person name="Salamov A."/>
            <person name="Schwelm A."/>
            <person name="Schijlen E."/>
            <person name="Sun H."/>
            <person name="van den Burg H.A."/>
            <person name="van Ham R.C.H.J."/>
            <person name="Zhang S."/>
            <person name="Goodwin S.B."/>
            <person name="Grigoriev I.V."/>
            <person name="Collemare J."/>
            <person name="Bradshaw R.E."/>
        </authorList>
    </citation>
    <scope>NUCLEOTIDE SEQUENCE [LARGE SCALE GENOMIC DNA]</scope>
    <source>
        <strain evidence="4">NZE10 / CBS 128990</strain>
    </source>
</reference>
<dbReference type="InterPro" id="IPR036887">
    <property type="entry name" value="HTH_APSES_sf"/>
</dbReference>
<feature type="domain" description="HTH APSES-type" evidence="2">
    <location>
        <begin position="130"/>
        <end position="250"/>
    </location>
</feature>
<dbReference type="PANTHER" id="PTHR43828">
    <property type="entry name" value="ASPARAGINASE"/>
    <property type="match status" value="1"/>
</dbReference>
<sequence>MLKIHSLLNPSTSDDRFDCSRATSPPPTPAYTANEYSPASTPRPDTPPTPSPTKRQKLIKDAAVFQRGAVKAPINYPPFECNEDSLCLSSDQRVELAAQHRRFQVFPSGHGNEDLISDFVRHIPYSSEKKSFLNKTGRDAFDVFQYTFIIPGDPDNRTHVVMWDYQIGLVRITPFFKACKYSKTTPAKALTTNSGLKALSHSITGGALAAQGYWMPYACARAICLTFCYNIRWALSPIFGPSFIKECLPPENSGFARFKIDAEVIRCATLEAEGWKNSVASQTSTPMISGTGQQIPRSAPVDPVLNTHLQLWQRRPDFMVGSPFDSDVGHSVHHNYTYMPPPFESPELSPRSQQQAIEVVPAWTSINRSQHDEPPPPPHSAPIRSLASSLLAEPRHSPATSWRAAEAPAPEPQELRNPPRTAHRHSVTSFSKDVTDAPNPAPATNDSQPSSSEDDTPMASTRAMKKRKRSAAGKETHKANKVKKTANNGPTKFTAADARAAHWLLQLSVRDSQLAASSKSISSRKQVESGA</sequence>
<reference evidence="3 4" key="2">
    <citation type="journal article" date="2012" name="PLoS Pathog.">
        <title>Diverse lifestyles and strategies of plant pathogenesis encoded in the genomes of eighteen Dothideomycetes fungi.</title>
        <authorList>
            <person name="Ohm R.A."/>
            <person name="Feau N."/>
            <person name="Henrissat B."/>
            <person name="Schoch C.L."/>
            <person name="Horwitz B.A."/>
            <person name="Barry K.W."/>
            <person name="Condon B.J."/>
            <person name="Copeland A.C."/>
            <person name="Dhillon B."/>
            <person name="Glaser F."/>
            <person name="Hesse C.N."/>
            <person name="Kosti I."/>
            <person name="LaButti K."/>
            <person name="Lindquist E.A."/>
            <person name="Lucas S."/>
            <person name="Salamov A.A."/>
            <person name="Bradshaw R.E."/>
            <person name="Ciuffetti L."/>
            <person name="Hamelin R.C."/>
            <person name="Kema G.H.J."/>
            <person name="Lawrence C."/>
            <person name="Scott J.A."/>
            <person name="Spatafora J.W."/>
            <person name="Turgeon B.G."/>
            <person name="de Wit P.J.G.M."/>
            <person name="Zhong S."/>
            <person name="Goodwin S.B."/>
            <person name="Grigoriev I.V."/>
        </authorList>
    </citation>
    <scope>NUCLEOTIDE SEQUENCE [LARGE SCALE GENOMIC DNA]</scope>
    <source>
        <strain evidence="4">NZE10 / CBS 128990</strain>
    </source>
</reference>
<feature type="compositionally biased region" description="Polar residues" evidence="1">
    <location>
        <begin position="442"/>
        <end position="451"/>
    </location>
</feature>
<dbReference type="eggNOG" id="ENOG502S1IW">
    <property type="taxonomic scope" value="Eukaryota"/>
</dbReference>
<name>N1PUU9_DOTSN</name>
<evidence type="ECO:0000256" key="1">
    <source>
        <dbReference type="SAM" id="MobiDB-lite"/>
    </source>
</evidence>
<gene>
    <name evidence="3" type="ORF">DOTSEDRAFT_51684</name>
</gene>
<dbReference type="GO" id="GO:0003677">
    <property type="term" value="F:DNA binding"/>
    <property type="evidence" value="ECO:0007669"/>
    <property type="project" value="InterPro"/>
</dbReference>
<feature type="compositionally biased region" description="Low complexity" evidence="1">
    <location>
        <begin position="30"/>
        <end position="43"/>
    </location>
</feature>
<proteinExistence type="predicted"/>
<dbReference type="InterPro" id="IPR051642">
    <property type="entry name" value="SWI6-like"/>
</dbReference>
<dbReference type="STRING" id="675120.N1PUU9"/>
<dbReference type="PROSITE" id="PS51299">
    <property type="entry name" value="HTH_APSES"/>
    <property type="match status" value="1"/>
</dbReference>
<protein>
    <recommendedName>
        <fullName evidence="2">HTH APSES-type domain-containing protein</fullName>
    </recommendedName>
</protein>
<feature type="compositionally biased region" description="Low complexity" evidence="1">
    <location>
        <begin position="512"/>
        <end position="531"/>
    </location>
</feature>
<dbReference type="OMA" id="YNIRWAL"/>
<dbReference type="EMBL" id="KB446537">
    <property type="protein sequence ID" value="EME46120.1"/>
    <property type="molecule type" value="Genomic_DNA"/>
</dbReference>
<dbReference type="GO" id="GO:0030907">
    <property type="term" value="C:MBF transcription complex"/>
    <property type="evidence" value="ECO:0007669"/>
    <property type="project" value="TreeGrafter"/>
</dbReference>